<evidence type="ECO:0000256" key="1">
    <source>
        <dbReference type="SAM" id="SignalP"/>
    </source>
</evidence>
<dbReference type="EMBL" id="MU004545">
    <property type="protein sequence ID" value="KAF2648307.1"/>
    <property type="molecule type" value="Genomic_DNA"/>
</dbReference>
<dbReference type="OrthoDB" id="5402146at2759"/>
<keyword evidence="1" id="KW-0732">Signal</keyword>
<gene>
    <name evidence="2" type="ORF">K491DRAFT_722665</name>
</gene>
<keyword evidence="3" id="KW-1185">Reference proteome</keyword>
<protein>
    <submittedName>
        <fullName evidence="2">Uncharacterized protein</fullName>
    </submittedName>
</protein>
<feature type="signal peptide" evidence="1">
    <location>
        <begin position="1"/>
        <end position="19"/>
    </location>
</feature>
<evidence type="ECO:0000313" key="2">
    <source>
        <dbReference type="EMBL" id="KAF2648307.1"/>
    </source>
</evidence>
<name>A0A6A6SMX1_9PLEO</name>
<organism evidence="2 3">
    <name type="scientific">Lophiostoma macrostomum CBS 122681</name>
    <dbReference type="NCBI Taxonomy" id="1314788"/>
    <lineage>
        <taxon>Eukaryota</taxon>
        <taxon>Fungi</taxon>
        <taxon>Dikarya</taxon>
        <taxon>Ascomycota</taxon>
        <taxon>Pezizomycotina</taxon>
        <taxon>Dothideomycetes</taxon>
        <taxon>Pleosporomycetidae</taxon>
        <taxon>Pleosporales</taxon>
        <taxon>Lophiostomataceae</taxon>
        <taxon>Lophiostoma</taxon>
    </lineage>
</organism>
<dbReference type="Proteomes" id="UP000799324">
    <property type="component" value="Unassembled WGS sequence"/>
</dbReference>
<feature type="chain" id="PRO_5025388090" evidence="1">
    <location>
        <begin position="20"/>
        <end position="64"/>
    </location>
</feature>
<proteinExistence type="predicted"/>
<reference evidence="2" key="1">
    <citation type="journal article" date="2020" name="Stud. Mycol.">
        <title>101 Dothideomycetes genomes: a test case for predicting lifestyles and emergence of pathogens.</title>
        <authorList>
            <person name="Haridas S."/>
            <person name="Albert R."/>
            <person name="Binder M."/>
            <person name="Bloem J."/>
            <person name="Labutti K."/>
            <person name="Salamov A."/>
            <person name="Andreopoulos B."/>
            <person name="Baker S."/>
            <person name="Barry K."/>
            <person name="Bills G."/>
            <person name="Bluhm B."/>
            <person name="Cannon C."/>
            <person name="Castanera R."/>
            <person name="Culley D."/>
            <person name="Daum C."/>
            <person name="Ezra D."/>
            <person name="Gonzalez J."/>
            <person name="Henrissat B."/>
            <person name="Kuo A."/>
            <person name="Liang C."/>
            <person name="Lipzen A."/>
            <person name="Lutzoni F."/>
            <person name="Magnuson J."/>
            <person name="Mondo S."/>
            <person name="Nolan M."/>
            <person name="Ohm R."/>
            <person name="Pangilinan J."/>
            <person name="Park H.-J."/>
            <person name="Ramirez L."/>
            <person name="Alfaro M."/>
            <person name="Sun H."/>
            <person name="Tritt A."/>
            <person name="Yoshinaga Y."/>
            <person name="Zwiers L.-H."/>
            <person name="Turgeon B."/>
            <person name="Goodwin S."/>
            <person name="Spatafora J."/>
            <person name="Crous P."/>
            <person name="Grigoriev I."/>
        </authorList>
    </citation>
    <scope>NUCLEOTIDE SEQUENCE</scope>
    <source>
        <strain evidence="2">CBS 122681</strain>
    </source>
</reference>
<evidence type="ECO:0000313" key="3">
    <source>
        <dbReference type="Proteomes" id="UP000799324"/>
    </source>
</evidence>
<sequence>MHLTSLIISYGFMWLPVFGFEGVTIYEDVHGCDATDDTHYRILSGPSQGTCYTFDQPMPDLDCV</sequence>
<dbReference type="AlphaFoldDB" id="A0A6A6SMX1"/>
<accession>A0A6A6SMX1</accession>